<feature type="binding site" evidence="5">
    <location>
        <begin position="267"/>
        <end position="268"/>
    </location>
    <ligand>
        <name>ATP</name>
        <dbReference type="ChEBI" id="CHEBI:30616"/>
    </ligand>
</feature>
<keyword evidence="1 5" id="KW-0436">Ligase</keyword>
<comment type="function">
    <text evidence="5">Catalyzes the ATP-dependent conversion of 5-aminoimidazole ribonucleotide (AIR) and HCO(3)(-) to N5-carboxyaminoimidazole ribonucleotide (N5-CAIR).</text>
</comment>
<keyword evidence="2 5" id="KW-0547">Nucleotide-binding</keyword>
<dbReference type="GO" id="GO:0005829">
    <property type="term" value="C:cytosol"/>
    <property type="evidence" value="ECO:0007669"/>
    <property type="project" value="TreeGrafter"/>
</dbReference>
<feature type="binding site" evidence="5">
    <location>
        <begin position="179"/>
        <end position="182"/>
    </location>
    <ligand>
        <name>ATP</name>
        <dbReference type="ChEBI" id="CHEBI:30616"/>
    </ligand>
</feature>
<dbReference type="InterPro" id="IPR003135">
    <property type="entry name" value="ATP-grasp_carboxylate-amine"/>
</dbReference>
<evidence type="ECO:0000256" key="6">
    <source>
        <dbReference type="RuleBase" id="RU361200"/>
    </source>
</evidence>
<evidence type="ECO:0000313" key="9">
    <source>
        <dbReference type="Proteomes" id="UP000268623"/>
    </source>
</evidence>
<keyword evidence="4 5" id="KW-0067">ATP-binding</keyword>
<dbReference type="FunFam" id="3.30.1490.20:FF:000015">
    <property type="entry name" value="N5-carboxyaminoimidazole ribonucleotide synthase"/>
    <property type="match status" value="1"/>
</dbReference>
<dbReference type="InterPro" id="IPR040686">
    <property type="entry name" value="PurK_C"/>
</dbReference>
<evidence type="ECO:0000256" key="1">
    <source>
        <dbReference type="ARBA" id="ARBA00022598"/>
    </source>
</evidence>
<dbReference type="PANTHER" id="PTHR11609:SF5">
    <property type="entry name" value="PHOSPHORIBOSYLAMINOIMIDAZOLE CARBOXYLASE"/>
    <property type="match status" value="1"/>
</dbReference>
<comment type="subunit">
    <text evidence="5 6">Homodimer.</text>
</comment>
<dbReference type="Gene3D" id="3.30.470.20">
    <property type="entry name" value="ATP-grasp fold, B domain"/>
    <property type="match status" value="1"/>
</dbReference>
<feature type="binding site" evidence="5">
    <location>
        <begin position="149"/>
        <end position="155"/>
    </location>
    <ligand>
        <name>ATP</name>
        <dbReference type="ChEBI" id="CHEBI:30616"/>
    </ligand>
</feature>
<feature type="binding site" evidence="5">
    <location>
        <position position="210"/>
    </location>
    <ligand>
        <name>ATP</name>
        <dbReference type="ChEBI" id="CHEBI:30616"/>
    </ligand>
</feature>
<dbReference type="GO" id="GO:0004638">
    <property type="term" value="F:phosphoribosylaminoimidazole carboxylase activity"/>
    <property type="evidence" value="ECO:0007669"/>
    <property type="project" value="InterPro"/>
</dbReference>
<dbReference type="FunFam" id="3.40.50.20:FF:000016">
    <property type="entry name" value="N5-carboxyaminoimidazole ribonucleotide synthase"/>
    <property type="match status" value="1"/>
</dbReference>
<dbReference type="Pfam" id="PF17769">
    <property type="entry name" value="PurK_C"/>
    <property type="match status" value="1"/>
</dbReference>
<dbReference type="RefSeq" id="WP_123177478.1">
    <property type="nucleotide sequence ID" value="NZ_QWDD01000001.1"/>
</dbReference>
<evidence type="ECO:0000259" key="7">
    <source>
        <dbReference type="PROSITE" id="PS50975"/>
    </source>
</evidence>
<dbReference type="GO" id="GO:0006189">
    <property type="term" value="P:'de novo' IMP biosynthetic process"/>
    <property type="evidence" value="ECO:0007669"/>
    <property type="project" value="UniProtKB-UniRule"/>
</dbReference>
<reference evidence="8 9" key="1">
    <citation type="submission" date="2018-08" db="EMBL/GenBank/DDBJ databases">
        <title>Genome sequence of Methylocystis hirsuta CSC1, a methanotroph able to accumulate PHAs.</title>
        <authorList>
            <person name="Bordel S."/>
            <person name="Rodriguez E."/>
            <person name="Gancedo J."/>
            <person name="Munoz R."/>
        </authorList>
    </citation>
    <scope>NUCLEOTIDE SEQUENCE [LARGE SCALE GENOMIC DNA]</scope>
    <source>
        <strain evidence="8 9">CSC1</strain>
    </source>
</reference>
<dbReference type="EMBL" id="QWDD01000001">
    <property type="protein sequence ID" value="RNJ51623.1"/>
    <property type="molecule type" value="Genomic_DNA"/>
</dbReference>
<dbReference type="NCBIfam" id="NF004676">
    <property type="entry name" value="PRK06019.1-2"/>
    <property type="match status" value="1"/>
</dbReference>
<comment type="function">
    <text evidence="6">Catalyzes the ATP-dependent conversion of 5-aminoimidazole ribonucleotide (AIR) and HCO(3)- to N5-carboxyaminoimidazole ribonucleotide (N5-CAIR).</text>
</comment>
<evidence type="ECO:0000256" key="4">
    <source>
        <dbReference type="ARBA" id="ARBA00022840"/>
    </source>
</evidence>
<dbReference type="Proteomes" id="UP000268623">
    <property type="component" value="Unassembled WGS sequence"/>
</dbReference>
<dbReference type="PROSITE" id="PS50975">
    <property type="entry name" value="ATP_GRASP"/>
    <property type="match status" value="1"/>
</dbReference>
<accession>A0A3M9XTN5</accession>
<evidence type="ECO:0000313" key="8">
    <source>
        <dbReference type="EMBL" id="RNJ51623.1"/>
    </source>
</evidence>
<dbReference type="NCBIfam" id="TIGR01161">
    <property type="entry name" value="purK"/>
    <property type="match status" value="1"/>
</dbReference>
<dbReference type="UniPathway" id="UPA00074">
    <property type="reaction ID" value="UER00942"/>
</dbReference>
<dbReference type="SUPFAM" id="SSF52440">
    <property type="entry name" value="PreATP-grasp domain"/>
    <property type="match status" value="1"/>
</dbReference>
<keyword evidence="3 5" id="KW-0658">Purine biosynthesis</keyword>
<protein>
    <recommendedName>
        <fullName evidence="5 6">N5-carboxyaminoimidazole ribonucleotide synthase</fullName>
        <shortName evidence="5 6">N5-CAIR synthase</shortName>
        <ecNumber evidence="5 6">6.3.4.18</ecNumber>
    </recommendedName>
    <alternativeName>
        <fullName evidence="5 6">5-(carboxyamino)imidazole ribonucleotide synthetase</fullName>
    </alternativeName>
</protein>
<proteinExistence type="inferred from homology"/>
<dbReference type="HAMAP" id="MF_01928">
    <property type="entry name" value="PurK"/>
    <property type="match status" value="1"/>
</dbReference>
<feature type="binding site" evidence="5">
    <location>
        <position position="187"/>
    </location>
    <ligand>
        <name>ATP</name>
        <dbReference type="ChEBI" id="CHEBI:30616"/>
    </ligand>
</feature>
<comment type="pathway">
    <text evidence="5 6">Purine metabolism; IMP biosynthesis via de novo pathway; 5-amino-1-(5-phospho-D-ribosyl)imidazole-4-carboxylate from 5-amino-1-(5-phospho-D-ribosyl)imidazole (N5-CAIR route): step 1/2.</text>
</comment>
<dbReference type="AlphaFoldDB" id="A0A3M9XTN5"/>
<evidence type="ECO:0000256" key="3">
    <source>
        <dbReference type="ARBA" id="ARBA00022755"/>
    </source>
</evidence>
<dbReference type="FunFam" id="3.30.470.20:FF:000029">
    <property type="entry name" value="N5-carboxyaminoimidazole ribonucleotide synthase"/>
    <property type="match status" value="1"/>
</dbReference>
<comment type="caution">
    <text evidence="8">The sequence shown here is derived from an EMBL/GenBank/DDBJ whole genome shotgun (WGS) entry which is preliminary data.</text>
</comment>
<dbReference type="InterPro" id="IPR013815">
    <property type="entry name" value="ATP_grasp_subdomain_1"/>
</dbReference>
<gene>
    <name evidence="5 6" type="primary">purK</name>
    <name evidence="8" type="ORF">D1O30_07495</name>
</gene>
<dbReference type="Gene3D" id="3.30.1490.20">
    <property type="entry name" value="ATP-grasp fold, A domain"/>
    <property type="match status" value="1"/>
</dbReference>
<dbReference type="InterPro" id="IPR054350">
    <property type="entry name" value="PurT/PurK_preATP-grasp"/>
</dbReference>
<feature type="binding site" evidence="5">
    <location>
        <position position="104"/>
    </location>
    <ligand>
        <name>ATP</name>
        <dbReference type="ChEBI" id="CHEBI:30616"/>
    </ligand>
</feature>
<evidence type="ECO:0000256" key="5">
    <source>
        <dbReference type="HAMAP-Rule" id="MF_01928"/>
    </source>
</evidence>
<dbReference type="InterPro" id="IPR011054">
    <property type="entry name" value="Rudment_hybrid_motif"/>
</dbReference>
<evidence type="ECO:0000256" key="2">
    <source>
        <dbReference type="ARBA" id="ARBA00022741"/>
    </source>
</evidence>
<dbReference type="Pfam" id="PF22660">
    <property type="entry name" value="RS_preATP-grasp-like"/>
    <property type="match status" value="1"/>
</dbReference>
<comment type="catalytic activity">
    <reaction evidence="5 6">
        <text>5-amino-1-(5-phospho-beta-D-ribosyl)imidazole + hydrogencarbonate + ATP = 5-carboxyamino-1-(5-phospho-D-ribosyl)imidazole + ADP + phosphate + 2 H(+)</text>
        <dbReference type="Rhea" id="RHEA:19317"/>
        <dbReference type="ChEBI" id="CHEBI:15378"/>
        <dbReference type="ChEBI" id="CHEBI:17544"/>
        <dbReference type="ChEBI" id="CHEBI:30616"/>
        <dbReference type="ChEBI" id="CHEBI:43474"/>
        <dbReference type="ChEBI" id="CHEBI:58730"/>
        <dbReference type="ChEBI" id="CHEBI:137981"/>
        <dbReference type="ChEBI" id="CHEBI:456216"/>
        <dbReference type="EC" id="6.3.4.18"/>
    </reaction>
</comment>
<dbReference type="PANTHER" id="PTHR11609">
    <property type="entry name" value="PURINE BIOSYNTHESIS PROTEIN 6/7, PUR6/7"/>
    <property type="match status" value="1"/>
</dbReference>
<sequence>MLAPGATIGILGGGQLARMLALAGARLGLKAHVFSPVADDPAFDVCAARTQADFDDEAALAEFAEAVDVVTYEFENVPARTAHVLEAHRPVRPNPRALALTQDRLIEKQFVQSLGIATADFAAVDNAGALARAVAQLGRNSILKTRRLGYDGKGQTQLRDGGDLAVAFRTLGGAPCILESVVPFEKEVSVVAARGLHGEFRAYDVSENLHEQHILAKTIAPAEIADETATQAIDIARRLAEAADYVGVIAVEMFVVRDGDRETLIVNEIAPRVHNSGHWTLDGALTSQFEQHMRAVAGWPLGAARRHGRRVEMRNLIGDDVDAWPELAREDGACLHLYGKKETRAGRKMGHVTRVFSD</sequence>
<dbReference type="Gene3D" id="3.40.50.20">
    <property type="match status" value="1"/>
</dbReference>
<feature type="binding site" evidence="5">
    <location>
        <position position="144"/>
    </location>
    <ligand>
        <name>ATP</name>
        <dbReference type="ChEBI" id="CHEBI:30616"/>
    </ligand>
</feature>
<comment type="similarity">
    <text evidence="5 6">Belongs to the PurK/PurT family.</text>
</comment>
<dbReference type="InterPro" id="IPR016185">
    <property type="entry name" value="PreATP-grasp_dom_sf"/>
</dbReference>
<dbReference type="GO" id="GO:0005524">
    <property type="term" value="F:ATP binding"/>
    <property type="evidence" value="ECO:0007669"/>
    <property type="project" value="UniProtKB-UniRule"/>
</dbReference>
<feature type="domain" description="ATP-grasp" evidence="7">
    <location>
        <begin position="108"/>
        <end position="297"/>
    </location>
</feature>
<dbReference type="NCBIfam" id="NF004679">
    <property type="entry name" value="PRK06019.1-5"/>
    <property type="match status" value="1"/>
</dbReference>
<dbReference type="Pfam" id="PF02222">
    <property type="entry name" value="ATP-grasp"/>
    <property type="match status" value="1"/>
</dbReference>
<dbReference type="SUPFAM" id="SSF51246">
    <property type="entry name" value="Rudiment single hybrid motif"/>
    <property type="match status" value="1"/>
</dbReference>
<keyword evidence="9" id="KW-1185">Reference proteome</keyword>
<dbReference type="OrthoDB" id="9804625at2"/>
<dbReference type="InterPro" id="IPR011761">
    <property type="entry name" value="ATP-grasp"/>
</dbReference>
<organism evidence="8 9">
    <name type="scientific">Methylocystis hirsuta</name>
    <dbReference type="NCBI Taxonomy" id="369798"/>
    <lineage>
        <taxon>Bacteria</taxon>
        <taxon>Pseudomonadati</taxon>
        <taxon>Pseudomonadota</taxon>
        <taxon>Alphaproteobacteria</taxon>
        <taxon>Hyphomicrobiales</taxon>
        <taxon>Methylocystaceae</taxon>
        <taxon>Methylocystis</taxon>
    </lineage>
</organism>
<dbReference type="InterPro" id="IPR005875">
    <property type="entry name" value="PurK"/>
</dbReference>
<name>A0A3M9XTN5_9HYPH</name>
<dbReference type="GO" id="GO:0046872">
    <property type="term" value="F:metal ion binding"/>
    <property type="evidence" value="ECO:0007669"/>
    <property type="project" value="InterPro"/>
</dbReference>
<dbReference type="GO" id="GO:0034028">
    <property type="term" value="F:5-(carboxyamino)imidazole ribonucleotide synthase activity"/>
    <property type="evidence" value="ECO:0007669"/>
    <property type="project" value="UniProtKB-UniRule"/>
</dbReference>
<dbReference type="SUPFAM" id="SSF56059">
    <property type="entry name" value="Glutathione synthetase ATP-binding domain-like"/>
    <property type="match status" value="1"/>
</dbReference>
<dbReference type="EC" id="6.3.4.18" evidence="5 6"/>